<feature type="compositionally biased region" description="Basic residues" evidence="1">
    <location>
        <begin position="37"/>
        <end position="52"/>
    </location>
</feature>
<feature type="non-terminal residue" evidence="2">
    <location>
        <position position="1"/>
    </location>
</feature>
<comment type="caution">
    <text evidence="2">The sequence shown here is derived from an EMBL/GenBank/DDBJ whole genome shotgun (WGS) entry which is preliminary data.</text>
</comment>
<proteinExistence type="predicted"/>
<evidence type="ECO:0000313" key="3">
    <source>
        <dbReference type="Proteomes" id="UP001233999"/>
    </source>
</evidence>
<name>A0AAD7ZXM2_DIPPU</name>
<feature type="region of interest" description="Disordered" evidence="1">
    <location>
        <begin position="30"/>
        <end position="108"/>
    </location>
</feature>
<keyword evidence="3" id="KW-1185">Reference proteome</keyword>
<dbReference type="AlphaFoldDB" id="A0AAD7ZXM2"/>
<reference evidence="2" key="2">
    <citation type="submission" date="2023-05" db="EMBL/GenBank/DDBJ databases">
        <authorList>
            <person name="Fouks B."/>
        </authorList>
    </citation>
    <scope>NUCLEOTIDE SEQUENCE</scope>
    <source>
        <strain evidence="2">Stay&amp;Tobe</strain>
        <tissue evidence="2">Testes</tissue>
    </source>
</reference>
<protein>
    <submittedName>
        <fullName evidence="2">Uncharacterized protein</fullName>
    </submittedName>
</protein>
<evidence type="ECO:0000256" key="1">
    <source>
        <dbReference type="SAM" id="MobiDB-lite"/>
    </source>
</evidence>
<gene>
    <name evidence="2" type="ORF">L9F63_018894</name>
</gene>
<organism evidence="2 3">
    <name type="scientific">Diploptera punctata</name>
    <name type="common">Pacific beetle cockroach</name>
    <dbReference type="NCBI Taxonomy" id="6984"/>
    <lineage>
        <taxon>Eukaryota</taxon>
        <taxon>Metazoa</taxon>
        <taxon>Ecdysozoa</taxon>
        <taxon>Arthropoda</taxon>
        <taxon>Hexapoda</taxon>
        <taxon>Insecta</taxon>
        <taxon>Pterygota</taxon>
        <taxon>Neoptera</taxon>
        <taxon>Polyneoptera</taxon>
        <taxon>Dictyoptera</taxon>
        <taxon>Blattodea</taxon>
        <taxon>Blaberoidea</taxon>
        <taxon>Blaberidae</taxon>
        <taxon>Diplopterinae</taxon>
        <taxon>Diploptera</taxon>
    </lineage>
</organism>
<feature type="compositionally biased region" description="Low complexity" evidence="1">
    <location>
        <begin position="53"/>
        <end position="65"/>
    </location>
</feature>
<reference evidence="2" key="1">
    <citation type="journal article" date="2023" name="IScience">
        <title>Live-bearing cockroach genome reveals convergent evolutionary mechanisms linked to viviparity in insects and beyond.</title>
        <authorList>
            <person name="Fouks B."/>
            <person name="Harrison M.C."/>
            <person name="Mikhailova A.A."/>
            <person name="Marchal E."/>
            <person name="English S."/>
            <person name="Carruthers M."/>
            <person name="Jennings E.C."/>
            <person name="Chiamaka E.L."/>
            <person name="Frigard R.A."/>
            <person name="Pippel M."/>
            <person name="Attardo G.M."/>
            <person name="Benoit J.B."/>
            <person name="Bornberg-Bauer E."/>
            <person name="Tobe S.S."/>
        </authorList>
    </citation>
    <scope>NUCLEOTIDE SEQUENCE</scope>
    <source>
        <strain evidence="2">Stay&amp;Tobe</strain>
    </source>
</reference>
<accession>A0AAD7ZXM2</accession>
<sequence>FTTNQRQKNVLNSVEQLPAMCPNGRRTISYSHAYSNSRRHAYSNSRRRRNSRRTNSYSSRHTYSNSRRRTNSYSRRRTNSYSRRDTFPNSRRRTNSYSRRDTFPNSRSRKNSILGLSISGSLSSTSSRSSVGCCSAFLEDASGECWFISAPSRSLIGWSSIRKPRLQSCSEEKSLLELSTWSQSVYRTPSLIYLVDRCRASFGEFGTVWCVVQPPGLDGRVEIDTGVDAFYDESHDLRPSVANNIGCEAGDIMLGQQLLRTPLAGEATFVAFYRRLGTKSPSLTAGRIVVFSTSPQSTAAVLPIGSQITSLNFLAQCKAQFARQYKTTLLHKSNDVFTYKI</sequence>
<dbReference type="EMBL" id="JASPKZ010006077">
    <property type="protein sequence ID" value="KAJ9587678.1"/>
    <property type="molecule type" value="Genomic_DNA"/>
</dbReference>
<evidence type="ECO:0000313" key="2">
    <source>
        <dbReference type="EMBL" id="KAJ9587678.1"/>
    </source>
</evidence>
<dbReference type="Proteomes" id="UP001233999">
    <property type="component" value="Unassembled WGS sequence"/>
</dbReference>
<feature type="compositionally biased region" description="Basic residues" evidence="1">
    <location>
        <begin position="66"/>
        <end position="78"/>
    </location>
</feature>
<feature type="non-terminal residue" evidence="2">
    <location>
        <position position="341"/>
    </location>
</feature>